<keyword evidence="2" id="KW-1185">Reference proteome</keyword>
<dbReference type="Proteomes" id="UP000218899">
    <property type="component" value="Chromosome"/>
</dbReference>
<dbReference type="KEGG" id="sva:SVA_2494"/>
<evidence type="ECO:0000313" key="2">
    <source>
        <dbReference type="Proteomes" id="UP000218899"/>
    </source>
</evidence>
<evidence type="ECO:0000313" key="1">
    <source>
        <dbReference type="EMBL" id="BAU49042.1"/>
    </source>
</evidence>
<reference evidence="1 2" key="1">
    <citation type="submission" date="2015-08" db="EMBL/GenBank/DDBJ databases">
        <title>Complete genome sequence of Sulfurifustis variabilis.</title>
        <authorList>
            <person name="Miura A."/>
            <person name="Kojima H."/>
            <person name="Fukui M."/>
        </authorList>
    </citation>
    <scope>NUCLEOTIDE SEQUENCE [LARGE SCALE GENOMIC DNA]</scope>
    <source>
        <strain evidence="2">skN76</strain>
    </source>
</reference>
<gene>
    <name evidence="1" type="ORF">SVA_2494</name>
</gene>
<sequence>MALELSVPDSSARLLAQVELDPHKVERWLAGLPLLNTAGTAQKLDDTLIAYNRMPLEPDLRFALLELYRPPIQQIVLELQKQFVGLPLPLPERARRMAEQTLQFQRELAYGYKQVVLAHGETAALRNDQVAALQRAIRHLTEVLAASYLSYSPFPVGTWKEIHALYAHAEKLGFGEVEIEDALSTATGKGTIVSAYKHALLLDLCDPYHLPSRMVAHIDRFLESHASLAELGVASRQVESVCQFLIDLRADRAGVANAGQPVEPVDTLRLLNTVELARTLHIQLTTLQAGVPPSALGLPAELYADGEEMLRRLVHVWGVNPKRVFRRNARPNLDIDVIIGTDAINYWLNGGRRFLPSAAFVGPHPQRTCVGTFGKKQLEAENTDHEYSVWQLQDESAGGMSLRKTGLVKRPVRVGDLLATRFSEDQPWSISVVRWVRSPNPSRVEIGTQRMAPSAQPVLVKTVTGDKKESDFLAALLLPEIPMLKQPQTLVTPRNVFRPNRILYMDDGHRLERLVGKQLIELSAGFERFQFQPS</sequence>
<dbReference type="AlphaFoldDB" id="A0A1B4V8S6"/>
<dbReference type="RefSeq" id="WP_096461497.1">
    <property type="nucleotide sequence ID" value="NZ_AP014936.1"/>
</dbReference>
<protein>
    <submittedName>
        <fullName evidence="1">GTPase</fullName>
    </submittedName>
</protein>
<organism evidence="1 2">
    <name type="scientific">Sulfurifustis variabilis</name>
    <dbReference type="NCBI Taxonomy" id="1675686"/>
    <lineage>
        <taxon>Bacteria</taxon>
        <taxon>Pseudomonadati</taxon>
        <taxon>Pseudomonadota</taxon>
        <taxon>Gammaproteobacteria</taxon>
        <taxon>Acidiferrobacterales</taxon>
        <taxon>Acidiferrobacteraceae</taxon>
        <taxon>Sulfurifustis</taxon>
    </lineage>
</organism>
<dbReference type="OrthoDB" id="5724405at2"/>
<accession>A0A1B4V8S6</accession>
<dbReference type="EMBL" id="AP014936">
    <property type="protein sequence ID" value="BAU49042.1"/>
    <property type="molecule type" value="Genomic_DNA"/>
</dbReference>
<proteinExistence type="predicted"/>
<name>A0A1B4V8S6_9GAMM</name>